<dbReference type="Gene3D" id="2.30.30.40">
    <property type="entry name" value="SH3 Domains"/>
    <property type="match status" value="1"/>
</dbReference>
<dbReference type="AlphaFoldDB" id="A0A2T7FW70"/>
<evidence type="ECO:0000313" key="3">
    <source>
        <dbReference type="Proteomes" id="UP000244817"/>
    </source>
</evidence>
<evidence type="ECO:0000313" key="2">
    <source>
        <dbReference type="EMBL" id="PVA06398.1"/>
    </source>
</evidence>
<feature type="domain" description="SH3b" evidence="1">
    <location>
        <begin position="100"/>
        <end position="165"/>
    </location>
</feature>
<dbReference type="PROSITE" id="PS51781">
    <property type="entry name" value="SH3B"/>
    <property type="match status" value="1"/>
</dbReference>
<gene>
    <name evidence="2" type="ORF">DC363_10870</name>
</gene>
<keyword evidence="3" id="KW-1185">Reference proteome</keyword>
<sequence length="166" mass="17600">MKSYVWLTFGFMGWAFYEASGGADFVPEQRRVADAEIQQEAPEMVTRADTTTLLSVSASNIVASPPAPDATQIAAVAQKPATPADAMVVKAAAPAAAPQIDLREVAGSRVNMRIGPGTNHDVITTLDGGTELEVLEVNADGWANVTTTDHVYEGWMAARLLSDPQI</sequence>
<dbReference type="Proteomes" id="UP000244817">
    <property type="component" value="Unassembled WGS sequence"/>
</dbReference>
<dbReference type="SMART" id="SM00287">
    <property type="entry name" value="SH3b"/>
    <property type="match status" value="1"/>
</dbReference>
<proteinExistence type="predicted"/>
<dbReference type="RefSeq" id="WP_108641179.1">
    <property type="nucleotide sequence ID" value="NZ_QCYG01000006.1"/>
</dbReference>
<dbReference type="EMBL" id="QCYG01000006">
    <property type="protein sequence ID" value="PVA06398.1"/>
    <property type="molecule type" value="Genomic_DNA"/>
</dbReference>
<dbReference type="OrthoDB" id="7433551at2"/>
<dbReference type="InterPro" id="IPR003646">
    <property type="entry name" value="SH3-like_bac-type"/>
</dbReference>
<accession>A0A2T7FW70</accession>
<organism evidence="2 3">
    <name type="scientific">Thalassorhabdomicrobium marinisediminis</name>
    <dbReference type="NCBI Taxonomy" id="2170577"/>
    <lineage>
        <taxon>Bacteria</taxon>
        <taxon>Pseudomonadati</taxon>
        <taxon>Pseudomonadota</taxon>
        <taxon>Alphaproteobacteria</taxon>
        <taxon>Rhodobacterales</taxon>
        <taxon>Paracoccaceae</taxon>
        <taxon>Thalassorhabdomicrobium</taxon>
    </lineage>
</organism>
<evidence type="ECO:0000259" key="1">
    <source>
        <dbReference type="PROSITE" id="PS51781"/>
    </source>
</evidence>
<reference evidence="2 3" key="1">
    <citation type="submission" date="2018-04" db="EMBL/GenBank/DDBJ databases">
        <title>Pelagivirga bohaiensis gen. nov., sp. nov., a bacterium isolated from the Bohai Sea.</title>
        <authorList>
            <person name="Ji X."/>
        </authorList>
    </citation>
    <scope>NUCLEOTIDE SEQUENCE [LARGE SCALE GENOMIC DNA]</scope>
    <source>
        <strain evidence="2 3">BH-SD16</strain>
    </source>
</reference>
<dbReference type="Pfam" id="PF08239">
    <property type="entry name" value="SH3_3"/>
    <property type="match status" value="1"/>
</dbReference>
<protein>
    <recommendedName>
        <fullName evidence="1">SH3b domain-containing protein</fullName>
    </recommendedName>
</protein>
<name>A0A2T7FW70_9RHOB</name>
<comment type="caution">
    <text evidence="2">The sequence shown here is derived from an EMBL/GenBank/DDBJ whole genome shotgun (WGS) entry which is preliminary data.</text>
</comment>